<proteinExistence type="predicted"/>
<evidence type="ECO:0000313" key="2">
    <source>
        <dbReference type="Proteomes" id="UP001595075"/>
    </source>
</evidence>
<organism evidence="1 2">
    <name type="scientific">Oculimacula yallundae</name>
    <dbReference type="NCBI Taxonomy" id="86028"/>
    <lineage>
        <taxon>Eukaryota</taxon>
        <taxon>Fungi</taxon>
        <taxon>Dikarya</taxon>
        <taxon>Ascomycota</taxon>
        <taxon>Pezizomycotina</taxon>
        <taxon>Leotiomycetes</taxon>
        <taxon>Helotiales</taxon>
        <taxon>Ploettnerulaceae</taxon>
        <taxon>Oculimacula</taxon>
    </lineage>
</organism>
<dbReference type="Proteomes" id="UP001595075">
    <property type="component" value="Unassembled WGS sequence"/>
</dbReference>
<keyword evidence="2" id="KW-1185">Reference proteome</keyword>
<comment type="caution">
    <text evidence="1">The sequence shown here is derived from an EMBL/GenBank/DDBJ whole genome shotgun (WGS) entry which is preliminary data.</text>
</comment>
<accession>A0ABR4D026</accession>
<sequence>MSYDILVRIHYPRSLRNIPHGPYELYTSAYAWKNGVFEGRAKRELMHFWHHCWKIGFYGVDIADICNANEFSARR</sequence>
<name>A0ABR4D026_9HELO</name>
<reference evidence="1 2" key="1">
    <citation type="journal article" date="2024" name="Commun. Biol.">
        <title>Comparative genomic analysis of thermophilic fungi reveals convergent evolutionary adaptations and gene losses.</title>
        <authorList>
            <person name="Steindorff A.S."/>
            <person name="Aguilar-Pontes M.V."/>
            <person name="Robinson A.J."/>
            <person name="Andreopoulos B."/>
            <person name="LaButti K."/>
            <person name="Kuo A."/>
            <person name="Mondo S."/>
            <person name="Riley R."/>
            <person name="Otillar R."/>
            <person name="Haridas S."/>
            <person name="Lipzen A."/>
            <person name="Grimwood J."/>
            <person name="Schmutz J."/>
            <person name="Clum A."/>
            <person name="Reid I.D."/>
            <person name="Moisan M.C."/>
            <person name="Butler G."/>
            <person name="Nguyen T.T.M."/>
            <person name="Dewar K."/>
            <person name="Conant G."/>
            <person name="Drula E."/>
            <person name="Henrissat B."/>
            <person name="Hansel C."/>
            <person name="Singer S."/>
            <person name="Hutchinson M.I."/>
            <person name="de Vries R.P."/>
            <person name="Natvig D.O."/>
            <person name="Powell A.J."/>
            <person name="Tsang A."/>
            <person name="Grigoriev I.V."/>
        </authorList>
    </citation>
    <scope>NUCLEOTIDE SEQUENCE [LARGE SCALE GENOMIC DNA]</scope>
    <source>
        <strain evidence="1 2">CBS 494.80</strain>
    </source>
</reference>
<gene>
    <name evidence="1" type="ORF">VTL71DRAFT_8510</name>
</gene>
<dbReference type="EMBL" id="JAZHXI010000002">
    <property type="protein sequence ID" value="KAL2074731.1"/>
    <property type="molecule type" value="Genomic_DNA"/>
</dbReference>
<protein>
    <submittedName>
        <fullName evidence="1">Uncharacterized protein</fullName>
    </submittedName>
</protein>
<evidence type="ECO:0000313" key="1">
    <source>
        <dbReference type="EMBL" id="KAL2074731.1"/>
    </source>
</evidence>